<evidence type="ECO:0000313" key="3">
    <source>
        <dbReference type="Proteomes" id="UP001054945"/>
    </source>
</evidence>
<name>A0AAV4Y023_CAEEX</name>
<feature type="signal peptide" evidence="1">
    <location>
        <begin position="1"/>
        <end position="18"/>
    </location>
</feature>
<gene>
    <name evidence="2" type="ORF">CEXT_595821</name>
</gene>
<dbReference type="AlphaFoldDB" id="A0AAV4Y023"/>
<accession>A0AAV4Y023</accession>
<evidence type="ECO:0000313" key="2">
    <source>
        <dbReference type="EMBL" id="GIZ00360.1"/>
    </source>
</evidence>
<protein>
    <submittedName>
        <fullName evidence="2">Uncharacterized protein</fullName>
    </submittedName>
</protein>
<organism evidence="2 3">
    <name type="scientific">Caerostris extrusa</name>
    <name type="common">Bark spider</name>
    <name type="synonym">Caerostris bankana</name>
    <dbReference type="NCBI Taxonomy" id="172846"/>
    <lineage>
        <taxon>Eukaryota</taxon>
        <taxon>Metazoa</taxon>
        <taxon>Ecdysozoa</taxon>
        <taxon>Arthropoda</taxon>
        <taxon>Chelicerata</taxon>
        <taxon>Arachnida</taxon>
        <taxon>Araneae</taxon>
        <taxon>Araneomorphae</taxon>
        <taxon>Entelegynae</taxon>
        <taxon>Araneoidea</taxon>
        <taxon>Araneidae</taxon>
        <taxon>Caerostris</taxon>
    </lineage>
</organism>
<dbReference type="Proteomes" id="UP001054945">
    <property type="component" value="Unassembled WGS sequence"/>
</dbReference>
<comment type="caution">
    <text evidence="2">The sequence shown here is derived from an EMBL/GenBank/DDBJ whole genome shotgun (WGS) entry which is preliminary data.</text>
</comment>
<feature type="chain" id="PRO_5043988646" evidence="1">
    <location>
        <begin position="19"/>
        <end position="93"/>
    </location>
</feature>
<proteinExistence type="predicted"/>
<keyword evidence="3" id="KW-1185">Reference proteome</keyword>
<sequence>MFLLECFFLCLFLLECFYFGHLKMQTVPPAVYPVIAGPLKGAFCDNRAYLDSKNAPGINEEDKAALLTVIGFESTSWAFSQTILIEARVFLLV</sequence>
<dbReference type="EMBL" id="BPLR01001146">
    <property type="protein sequence ID" value="GIZ00360.1"/>
    <property type="molecule type" value="Genomic_DNA"/>
</dbReference>
<evidence type="ECO:0000256" key="1">
    <source>
        <dbReference type="SAM" id="SignalP"/>
    </source>
</evidence>
<reference evidence="2 3" key="1">
    <citation type="submission" date="2021-06" db="EMBL/GenBank/DDBJ databases">
        <title>Caerostris extrusa draft genome.</title>
        <authorList>
            <person name="Kono N."/>
            <person name="Arakawa K."/>
        </authorList>
    </citation>
    <scope>NUCLEOTIDE SEQUENCE [LARGE SCALE GENOMIC DNA]</scope>
</reference>
<keyword evidence="1" id="KW-0732">Signal</keyword>